<evidence type="ECO:0000313" key="1">
    <source>
        <dbReference type="EMBL" id="KAK3684545.1"/>
    </source>
</evidence>
<dbReference type="Proteomes" id="UP001281147">
    <property type="component" value="Unassembled WGS sequence"/>
</dbReference>
<evidence type="ECO:0000313" key="2">
    <source>
        <dbReference type="Proteomes" id="UP001281147"/>
    </source>
</evidence>
<gene>
    <name evidence="1" type="ORF">LTR37_020187</name>
</gene>
<organism evidence="1 2">
    <name type="scientific">Vermiconidia calcicola</name>
    <dbReference type="NCBI Taxonomy" id="1690605"/>
    <lineage>
        <taxon>Eukaryota</taxon>
        <taxon>Fungi</taxon>
        <taxon>Dikarya</taxon>
        <taxon>Ascomycota</taxon>
        <taxon>Pezizomycotina</taxon>
        <taxon>Dothideomycetes</taxon>
        <taxon>Dothideomycetidae</taxon>
        <taxon>Mycosphaerellales</taxon>
        <taxon>Extremaceae</taxon>
        <taxon>Vermiconidia</taxon>
    </lineage>
</organism>
<accession>A0ACC3MF30</accession>
<keyword evidence="2" id="KW-1185">Reference proteome</keyword>
<sequence length="293" mass="31892">MNSSYRPQSPDLSSYAPRSPDLSGFQPQSPDLIAPLPSPRYGHQHSHSRDRFGNVFLEHNNFAASPTSVPLQPQYSQQPHYDQQPQYDMPPRRYKEEEGQGDDIYLPDAEPTKSSRRSKRNQRINEGNGSQFDSPLHTQLTGPLQGVKTEPGDPTLGVQLKTSFPVARIKRIMQADDDIGKVAQVTPHVVSRALELFMIRLISSSAAQAAQSGGGGTKGPKRILAQHVKRALVADDSYDFLADVIAKVPDAPTKAKKEAGSDSEEGAGAVASTTGGKVAKKRGRKRKESGDDV</sequence>
<protein>
    <submittedName>
        <fullName evidence="1">Uncharacterized protein</fullName>
    </submittedName>
</protein>
<dbReference type="EMBL" id="JAUTXU010000339">
    <property type="protein sequence ID" value="KAK3684545.1"/>
    <property type="molecule type" value="Genomic_DNA"/>
</dbReference>
<comment type="caution">
    <text evidence="1">The sequence shown here is derived from an EMBL/GenBank/DDBJ whole genome shotgun (WGS) entry which is preliminary data.</text>
</comment>
<proteinExistence type="predicted"/>
<reference evidence="1" key="1">
    <citation type="submission" date="2023-07" db="EMBL/GenBank/DDBJ databases">
        <title>Black Yeasts Isolated from many extreme environments.</title>
        <authorList>
            <person name="Coleine C."/>
            <person name="Stajich J.E."/>
            <person name="Selbmann L."/>
        </authorList>
    </citation>
    <scope>NUCLEOTIDE SEQUENCE</scope>
    <source>
        <strain evidence="1">CCFEE 5714</strain>
    </source>
</reference>
<name>A0ACC3MF30_9PEZI</name>